<sequence>MQKVKEGHNKGKVLCLGGTVVCDNEESAIKFEKEYYESIGESYEGPHWIK</sequence>
<name>A0A0F9MRI8_9ZZZZ</name>
<comment type="caution">
    <text evidence="1">The sequence shown here is derived from an EMBL/GenBank/DDBJ whole genome shotgun (WGS) entry which is preliminary data.</text>
</comment>
<proteinExistence type="predicted"/>
<accession>A0A0F9MRI8</accession>
<dbReference type="EMBL" id="LAZR01008358">
    <property type="protein sequence ID" value="KKM79260.1"/>
    <property type="molecule type" value="Genomic_DNA"/>
</dbReference>
<dbReference type="AlphaFoldDB" id="A0A0F9MRI8"/>
<gene>
    <name evidence="1" type="ORF">LCGC14_1351640</name>
</gene>
<protein>
    <submittedName>
        <fullName evidence="1">Uncharacterized protein</fullName>
    </submittedName>
</protein>
<reference evidence="1" key="1">
    <citation type="journal article" date="2015" name="Nature">
        <title>Complex archaea that bridge the gap between prokaryotes and eukaryotes.</title>
        <authorList>
            <person name="Spang A."/>
            <person name="Saw J.H."/>
            <person name="Jorgensen S.L."/>
            <person name="Zaremba-Niedzwiedzka K."/>
            <person name="Martijn J."/>
            <person name="Lind A.E."/>
            <person name="van Eijk R."/>
            <person name="Schleper C."/>
            <person name="Guy L."/>
            <person name="Ettema T.J."/>
        </authorList>
    </citation>
    <scope>NUCLEOTIDE SEQUENCE</scope>
</reference>
<organism evidence="1">
    <name type="scientific">marine sediment metagenome</name>
    <dbReference type="NCBI Taxonomy" id="412755"/>
    <lineage>
        <taxon>unclassified sequences</taxon>
        <taxon>metagenomes</taxon>
        <taxon>ecological metagenomes</taxon>
    </lineage>
</organism>
<evidence type="ECO:0000313" key="1">
    <source>
        <dbReference type="EMBL" id="KKM79260.1"/>
    </source>
</evidence>